<sequence>MRDIKLFVSKALLPLTVAGFRGLEEITGEPVYYCDRPVVLIGDFNVNFSLPVAQLLLDFLEQKFSLRMVNSRHYPTTKGGTTIDAVFARKLENIELKHFVSYFNYQNPISITRLTE</sequence>
<keyword evidence="1" id="KW-0732">Signal</keyword>
<gene>
    <name evidence="2" type="ORF">g.83149</name>
</gene>
<accession>A0A2S2QSI5</accession>
<feature type="signal peptide" evidence="1">
    <location>
        <begin position="1"/>
        <end position="19"/>
    </location>
</feature>
<evidence type="ECO:0000256" key="1">
    <source>
        <dbReference type="SAM" id="SignalP"/>
    </source>
</evidence>
<name>A0A2S2QSI5_9HEMI</name>
<evidence type="ECO:0000313" key="2">
    <source>
        <dbReference type="EMBL" id="MBY80678.1"/>
    </source>
</evidence>
<proteinExistence type="predicted"/>
<organism evidence="2">
    <name type="scientific">Sipha flava</name>
    <name type="common">yellow sugarcane aphid</name>
    <dbReference type="NCBI Taxonomy" id="143950"/>
    <lineage>
        <taxon>Eukaryota</taxon>
        <taxon>Metazoa</taxon>
        <taxon>Ecdysozoa</taxon>
        <taxon>Arthropoda</taxon>
        <taxon>Hexapoda</taxon>
        <taxon>Insecta</taxon>
        <taxon>Pterygota</taxon>
        <taxon>Neoptera</taxon>
        <taxon>Paraneoptera</taxon>
        <taxon>Hemiptera</taxon>
        <taxon>Sternorrhyncha</taxon>
        <taxon>Aphidomorpha</taxon>
        <taxon>Aphidoidea</taxon>
        <taxon>Aphididae</taxon>
        <taxon>Sipha</taxon>
    </lineage>
</organism>
<protein>
    <recommendedName>
        <fullName evidence="3">Endonuclease/exonuclease/phosphatase domain-containing protein</fullName>
    </recommendedName>
</protein>
<evidence type="ECO:0008006" key="3">
    <source>
        <dbReference type="Google" id="ProtNLM"/>
    </source>
</evidence>
<dbReference type="InterPro" id="IPR036691">
    <property type="entry name" value="Endo/exonu/phosph_ase_sf"/>
</dbReference>
<feature type="chain" id="PRO_5015632979" description="Endonuclease/exonuclease/phosphatase domain-containing protein" evidence="1">
    <location>
        <begin position="20"/>
        <end position="116"/>
    </location>
</feature>
<dbReference type="EMBL" id="GGMS01011475">
    <property type="protein sequence ID" value="MBY80678.1"/>
    <property type="molecule type" value="Transcribed_RNA"/>
</dbReference>
<dbReference type="AlphaFoldDB" id="A0A2S2QSI5"/>
<reference evidence="2" key="1">
    <citation type="submission" date="2018-04" db="EMBL/GenBank/DDBJ databases">
        <title>Transcriptome assembly of Sipha flava.</title>
        <authorList>
            <person name="Scully E.D."/>
            <person name="Geib S.M."/>
            <person name="Palmer N.A."/>
            <person name="Koch K."/>
            <person name="Bradshaw J."/>
            <person name="Heng-Moss T."/>
            <person name="Sarath G."/>
        </authorList>
    </citation>
    <scope>NUCLEOTIDE SEQUENCE</scope>
</reference>
<dbReference type="OrthoDB" id="9856535at2759"/>
<dbReference type="SUPFAM" id="SSF56219">
    <property type="entry name" value="DNase I-like"/>
    <property type="match status" value="1"/>
</dbReference>